<accession>A0A399NXN0</accession>
<organism evidence="4 5">
    <name type="scientific">Clavibacter michiganensis</name>
    <dbReference type="NCBI Taxonomy" id="28447"/>
    <lineage>
        <taxon>Bacteria</taxon>
        <taxon>Bacillati</taxon>
        <taxon>Actinomycetota</taxon>
        <taxon>Actinomycetes</taxon>
        <taxon>Micrococcales</taxon>
        <taxon>Microbacteriaceae</taxon>
        <taxon>Clavibacter</taxon>
    </lineage>
</organism>
<dbReference type="EMBL" id="QWEC01000020">
    <property type="protein sequence ID" value="RII98508.1"/>
    <property type="molecule type" value="Genomic_DNA"/>
</dbReference>
<feature type="domain" description="PPM-type phosphatase" evidence="3">
    <location>
        <begin position="149"/>
        <end position="357"/>
    </location>
</feature>
<dbReference type="PANTHER" id="PTHR43156:SF2">
    <property type="entry name" value="STAGE II SPORULATION PROTEIN E"/>
    <property type="match status" value="1"/>
</dbReference>
<keyword evidence="1" id="KW-0378">Hydrolase</keyword>
<evidence type="ECO:0000259" key="3">
    <source>
        <dbReference type="SMART" id="SM00331"/>
    </source>
</evidence>
<dbReference type="Proteomes" id="UP000266298">
    <property type="component" value="Unassembled WGS sequence"/>
</dbReference>
<evidence type="ECO:0000256" key="1">
    <source>
        <dbReference type="ARBA" id="ARBA00022801"/>
    </source>
</evidence>
<evidence type="ECO:0000313" key="4">
    <source>
        <dbReference type="EMBL" id="RII98508.1"/>
    </source>
</evidence>
<feature type="transmembrane region" description="Helical" evidence="2">
    <location>
        <begin position="55"/>
        <end position="77"/>
    </location>
</feature>
<gene>
    <name evidence="4" type="ORF">DZF96_02765</name>
</gene>
<evidence type="ECO:0000313" key="5">
    <source>
        <dbReference type="Proteomes" id="UP000266298"/>
    </source>
</evidence>
<reference evidence="4 5" key="1">
    <citation type="submission" date="2018-08" db="EMBL/GenBank/DDBJ databases">
        <title>Genome Sequence of Clavibacter michiganensis Subspecies type strains, and the Atypical Peach-Colored Strains Isolated from Tomato.</title>
        <authorList>
            <person name="Osdaghi E."/>
            <person name="Portier P."/>
            <person name="Briand M."/>
            <person name="Jacques M.-A."/>
        </authorList>
    </citation>
    <scope>NUCLEOTIDE SEQUENCE [LARGE SCALE GENOMIC DNA]</scope>
    <source>
        <strain evidence="4 5">CFBP 7493</strain>
    </source>
</reference>
<evidence type="ECO:0000256" key="2">
    <source>
        <dbReference type="SAM" id="Phobius"/>
    </source>
</evidence>
<dbReference type="InterPro" id="IPR052016">
    <property type="entry name" value="Bact_Sigma-Reg"/>
</dbReference>
<sequence length="364" mass="37656">MPPAAVMVAVSATDSPSTNDWSGGALFLALMAGLIGLSTREIVMLDAGLSRTRWPLILASGALAAYYAIRLVVFLATGPRSGIFTIWFGTPSTTLITLVLLVVVSFSMASLSGEQAARMFAARAATSRQELVDGGSVQRRLLPQRVPDLPGYEVAGACVPSGAVSGDFFDWQRTPEGLVVTLADVMGKGVGAAMIAATVRAALRVASTSLDPGRTLAVVDRAVESDLDANDAFVTLLHLRLDAQSGQIALVDAGHGLAIVCRADGSRQPIPSRNLPLGALGTQRWSPSTMRLDPGDMLLVCSDGVLDLFDGTIASMDLVARTAMDADGTAAAAVASLTGLATETTPPDDVTVVAIRRLPPTTAG</sequence>
<dbReference type="InterPro" id="IPR001932">
    <property type="entry name" value="PPM-type_phosphatase-like_dom"/>
</dbReference>
<keyword evidence="2" id="KW-1133">Transmembrane helix</keyword>
<comment type="caution">
    <text evidence="4">The sequence shown here is derived from an EMBL/GenBank/DDBJ whole genome shotgun (WGS) entry which is preliminary data.</text>
</comment>
<dbReference type="RefSeq" id="WP_051629359.1">
    <property type="nucleotide sequence ID" value="NZ_QWEC01000020.1"/>
</dbReference>
<dbReference type="AlphaFoldDB" id="A0A399NXN0"/>
<keyword evidence="2" id="KW-0472">Membrane</keyword>
<proteinExistence type="predicted"/>
<dbReference type="SUPFAM" id="SSF81606">
    <property type="entry name" value="PP2C-like"/>
    <property type="match status" value="1"/>
</dbReference>
<dbReference type="Pfam" id="PF07228">
    <property type="entry name" value="SpoIIE"/>
    <property type="match status" value="1"/>
</dbReference>
<feature type="transmembrane region" description="Helical" evidence="2">
    <location>
        <begin position="24"/>
        <end position="43"/>
    </location>
</feature>
<dbReference type="PANTHER" id="PTHR43156">
    <property type="entry name" value="STAGE II SPORULATION PROTEIN E-RELATED"/>
    <property type="match status" value="1"/>
</dbReference>
<dbReference type="InterPro" id="IPR036457">
    <property type="entry name" value="PPM-type-like_dom_sf"/>
</dbReference>
<dbReference type="Gene3D" id="3.60.40.10">
    <property type="entry name" value="PPM-type phosphatase domain"/>
    <property type="match status" value="1"/>
</dbReference>
<name>A0A399NXN0_9MICO</name>
<dbReference type="GO" id="GO:0016791">
    <property type="term" value="F:phosphatase activity"/>
    <property type="evidence" value="ECO:0007669"/>
    <property type="project" value="TreeGrafter"/>
</dbReference>
<feature type="transmembrane region" description="Helical" evidence="2">
    <location>
        <begin position="83"/>
        <end position="109"/>
    </location>
</feature>
<protein>
    <recommendedName>
        <fullName evidence="3">PPM-type phosphatase domain-containing protein</fullName>
    </recommendedName>
</protein>
<dbReference type="SMART" id="SM00331">
    <property type="entry name" value="PP2C_SIG"/>
    <property type="match status" value="1"/>
</dbReference>
<keyword evidence="2" id="KW-0812">Transmembrane</keyword>